<evidence type="ECO:0000256" key="9">
    <source>
        <dbReference type="ARBA" id="ARBA00023004"/>
    </source>
</evidence>
<dbReference type="SMART" id="SM00267">
    <property type="entry name" value="GGDEF"/>
    <property type="match status" value="1"/>
</dbReference>
<accession>A0A261TFP2</accession>
<evidence type="ECO:0000313" key="14">
    <source>
        <dbReference type="Proteomes" id="UP000216913"/>
    </source>
</evidence>
<dbReference type="Proteomes" id="UP000216913">
    <property type="component" value="Unassembled WGS sequence"/>
</dbReference>
<dbReference type="GO" id="GO:0020037">
    <property type="term" value="F:heme binding"/>
    <property type="evidence" value="ECO:0007669"/>
    <property type="project" value="InterPro"/>
</dbReference>
<evidence type="ECO:0000313" key="13">
    <source>
        <dbReference type="EMBL" id="OZI48057.1"/>
    </source>
</evidence>
<evidence type="ECO:0000256" key="10">
    <source>
        <dbReference type="ARBA" id="ARBA00029839"/>
    </source>
</evidence>
<dbReference type="Gene3D" id="3.30.70.270">
    <property type="match status" value="1"/>
</dbReference>
<dbReference type="PANTHER" id="PTHR45138">
    <property type="entry name" value="REGULATORY COMPONENTS OF SENSORY TRANSDUCTION SYSTEM"/>
    <property type="match status" value="1"/>
</dbReference>
<dbReference type="RefSeq" id="WP_094801983.1">
    <property type="nucleotide sequence ID" value="NZ_NEVN01000008.1"/>
</dbReference>
<feature type="domain" description="GGDEF" evidence="12">
    <location>
        <begin position="325"/>
        <end position="458"/>
    </location>
</feature>
<dbReference type="GO" id="GO:0046872">
    <property type="term" value="F:metal ion binding"/>
    <property type="evidence" value="ECO:0007669"/>
    <property type="project" value="UniProtKB-KW"/>
</dbReference>
<keyword evidence="7" id="KW-0547">Nucleotide-binding</keyword>
<evidence type="ECO:0000256" key="6">
    <source>
        <dbReference type="ARBA" id="ARBA00022723"/>
    </source>
</evidence>
<keyword evidence="8" id="KW-0460">Magnesium</keyword>
<dbReference type="InterPro" id="IPR009050">
    <property type="entry name" value="Globin-like_sf"/>
</dbReference>
<keyword evidence="4" id="KW-0349">Heme</keyword>
<dbReference type="Gene3D" id="1.10.490.10">
    <property type="entry name" value="Globins"/>
    <property type="match status" value="1"/>
</dbReference>
<keyword evidence="5" id="KW-0808">Transferase</keyword>
<keyword evidence="14" id="KW-1185">Reference proteome</keyword>
<dbReference type="InterPro" id="IPR029787">
    <property type="entry name" value="Nucleotide_cyclase"/>
</dbReference>
<dbReference type="InterPro" id="IPR043128">
    <property type="entry name" value="Rev_trsase/Diguanyl_cyclase"/>
</dbReference>
<dbReference type="SUPFAM" id="SSF46458">
    <property type="entry name" value="Globin-like"/>
    <property type="match status" value="1"/>
</dbReference>
<comment type="cofactor">
    <cofactor evidence="1">
        <name>heme</name>
        <dbReference type="ChEBI" id="CHEBI:30413"/>
    </cofactor>
</comment>
<dbReference type="Pfam" id="PF11563">
    <property type="entry name" value="Protoglobin"/>
    <property type="match status" value="1"/>
</dbReference>
<name>A0A261TFP2_9BORD</name>
<evidence type="ECO:0000256" key="8">
    <source>
        <dbReference type="ARBA" id="ARBA00022842"/>
    </source>
</evidence>
<evidence type="ECO:0000256" key="1">
    <source>
        <dbReference type="ARBA" id="ARBA00001971"/>
    </source>
</evidence>
<evidence type="ECO:0000256" key="3">
    <source>
        <dbReference type="ARBA" id="ARBA00015125"/>
    </source>
</evidence>
<gene>
    <name evidence="13" type="ORF">CAL25_16920</name>
</gene>
<dbReference type="GO" id="GO:0005886">
    <property type="term" value="C:plasma membrane"/>
    <property type="evidence" value="ECO:0007669"/>
    <property type="project" value="TreeGrafter"/>
</dbReference>
<dbReference type="GO" id="GO:0019825">
    <property type="term" value="F:oxygen binding"/>
    <property type="evidence" value="ECO:0007669"/>
    <property type="project" value="InterPro"/>
</dbReference>
<dbReference type="EC" id="2.7.7.65" evidence="2"/>
<dbReference type="EMBL" id="NEVP01000010">
    <property type="protein sequence ID" value="OZI48057.1"/>
    <property type="molecule type" value="Genomic_DNA"/>
</dbReference>
<evidence type="ECO:0000256" key="5">
    <source>
        <dbReference type="ARBA" id="ARBA00022679"/>
    </source>
</evidence>
<organism evidence="13 14">
    <name type="scientific">Bordetella genomosp. 5</name>
    <dbReference type="NCBI Taxonomy" id="1395608"/>
    <lineage>
        <taxon>Bacteria</taxon>
        <taxon>Pseudomonadati</taxon>
        <taxon>Pseudomonadota</taxon>
        <taxon>Betaproteobacteria</taxon>
        <taxon>Burkholderiales</taxon>
        <taxon>Alcaligenaceae</taxon>
        <taxon>Bordetella</taxon>
    </lineage>
</organism>
<dbReference type="CDD" id="cd01949">
    <property type="entry name" value="GGDEF"/>
    <property type="match status" value="1"/>
</dbReference>
<dbReference type="Pfam" id="PF21118">
    <property type="entry name" value="DosC_2nd"/>
    <property type="match status" value="1"/>
</dbReference>
<dbReference type="InterPro" id="IPR000160">
    <property type="entry name" value="GGDEF_dom"/>
</dbReference>
<comment type="catalytic activity">
    <reaction evidence="11">
        <text>2 GTP = 3',3'-c-di-GMP + 2 diphosphate</text>
        <dbReference type="Rhea" id="RHEA:24898"/>
        <dbReference type="ChEBI" id="CHEBI:33019"/>
        <dbReference type="ChEBI" id="CHEBI:37565"/>
        <dbReference type="ChEBI" id="CHEBI:58805"/>
        <dbReference type="EC" id="2.7.7.65"/>
    </reaction>
</comment>
<dbReference type="GO" id="GO:0043709">
    <property type="term" value="P:cell adhesion involved in single-species biofilm formation"/>
    <property type="evidence" value="ECO:0007669"/>
    <property type="project" value="TreeGrafter"/>
</dbReference>
<dbReference type="InterPro" id="IPR012292">
    <property type="entry name" value="Globin/Proto"/>
</dbReference>
<dbReference type="GO" id="GO:1902201">
    <property type="term" value="P:negative regulation of bacterial-type flagellum-dependent cell motility"/>
    <property type="evidence" value="ECO:0007669"/>
    <property type="project" value="TreeGrafter"/>
</dbReference>
<dbReference type="CDD" id="cd14757">
    <property type="entry name" value="GS_EcDosC-like_GGDEF"/>
    <property type="match status" value="1"/>
</dbReference>
<keyword evidence="9" id="KW-0408">Iron</keyword>
<proteinExistence type="predicted"/>
<evidence type="ECO:0000256" key="11">
    <source>
        <dbReference type="ARBA" id="ARBA00034247"/>
    </source>
</evidence>
<dbReference type="NCBIfam" id="TIGR00254">
    <property type="entry name" value="GGDEF"/>
    <property type="match status" value="1"/>
</dbReference>
<comment type="caution">
    <text evidence="13">The sequence shown here is derived from an EMBL/GenBank/DDBJ whole genome shotgun (WGS) entry which is preliminary data.</text>
</comment>
<dbReference type="AlphaFoldDB" id="A0A261TFP2"/>
<dbReference type="InterPro" id="IPR044398">
    <property type="entry name" value="Globin-sensor_dom"/>
</dbReference>
<dbReference type="InterPro" id="IPR048442">
    <property type="entry name" value="DosC_2nd"/>
</dbReference>
<evidence type="ECO:0000256" key="7">
    <source>
        <dbReference type="ARBA" id="ARBA00022741"/>
    </source>
</evidence>
<sequence length="479" mass="53737">MPKLSTELLAQRWKETCAPYGATEIALAQTLIEANTVVLADYFYNRMLIDPNAAFFLSDQLVRNKLHASMQDWLRAVFAAAPGGQFEQAVAFQRRVGEVHARIEIPVHLVMRGARALIRRMHELLAAHRDIDLDTLIQTSKYINDVTLIAIEMMCHAYAVSHDRNARAEEGYRLLALSQNVGAEKERQRAALLDWENQLMFGLSVGQQWRELPRLGKSEFGLWFTHKAAHAFDGSPEARDVRGHIEAIDQRLDRIRDDSGEAAERIELLHAVRDTTKAIGFLVDDLFEQASNLESGRDTLTHLLNRKYLHVVMSKEVAYARKTGAPLSVLVADVDHFKKINDEHGHDAGDLVLQQTASLISSYSRGGDYTFRLGGEEFLVVLVDAGASQALNVAESLRRRVEDKAMVLPDGAHVRISLSVGVAAHDGHPDYQRLLKRADRALYWAKDEGRNRCVLADDRHDPNLHGDEGAWQGPPIEAR</sequence>
<dbReference type="InterPro" id="IPR039435">
    <property type="entry name" value="DosC_GS"/>
</dbReference>
<dbReference type="FunFam" id="3.30.70.270:FF:000001">
    <property type="entry name" value="Diguanylate cyclase domain protein"/>
    <property type="match status" value="1"/>
</dbReference>
<dbReference type="GO" id="GO:0052621">
    <property type="term" value="F:diguanylate cyclase activity"/>
    <property type="evidence" value="ECO:0007669"/>
    <property type="project" value="UniProtKB-EC"/>
</dbReference>
<dbReference type="InterPro" id="IPR050469">
    <property type="entry name" value="Diguanylate_Cyclase"/>
</dbReference>
<dbReference type="SUPFAM" id="SSF55073">
    <property type="entry name" value="Nucleotide cyclase"/>
    <property type="match status" value="1"/>
</dbReference>
<dbReference type="GO" id="GO:0000166">
    <property type="term" value="F:nucleotide binding"/>
    <property type="evidence" value="ECO:0007669"/>
    <property type="project" value="UniProtKB-KW"/>
</dbReference>
<dbReference type="PROSITE" id="PS50887">
    <property type="entry name" value="GGDEF"/>
    <property type="match status" value="1"/>
</dbReference>
<dbReference type="OrthoDB" id="9813903at2"/>
<evidence type="ECO:0000256" key="4">
    <source>
        <dbReference type="ARBA" id="ARBA00022617"/>
    </source>
</evidence>
<dbReference type="PANTHER" id="PTHR45138:SF9">
    <property type="entry name" value="DIGUANYLATE CYCLASE DGCM-RELATED"/>
    <property type="match status" value="1"/>
</dbReference>
<dbReference type="Pfam" id="PF00990">
    <property type="entry name" value="GGDEF"/>
    <property type="match status" value="1"/>
</dbReference>
<protein>
    <recommendedName>
        <fullName evidence="3">Diguanylate cyclase DosC</fullName>
        <ecNumber evidence="2">2.7.7.65</ecNumber>
    </recommendedName>
    <alternativeName>
        <fullName evidence="10">Direct oxygen-sensing cyclase</fullName>
    </alternativeName>
</protein>
<evidence type="ECO:0000256" key="2">
    <source>
        <dbReference type="ARBA" id="ARBA00012528"/>
    </source>
</evidence>
<dbReference type="UniPathway" id="UPA00599"/>
<evidence type="ECO:0000259" key="12">
    <source>
        <dbReference type="PROSITE" id="PS50887"/>
    </source>
</evidence>
<reference evidence="13 14" key="1">
    <citation type="submission" date="2017-05" db="EMBL/GenBank/DDBJ databases">
        <title>Complete and WGS of Bordetella genogroups.</title>
        <authorList>
            <person name="Spilker T."/>
            <person name="LiPuma J."/>
        </authorList>
    </citation>
    <scope>NUCLEOTIDE SEQUENCE [LARGE SCALE GENOMIC DNA]</scope>
    <source>
        <strain evidence="13 14">AU10456</strain>
    </source>
</reference>
<keyword evidence="6" id="KW-0479">Metal-binding</keyword>